<evidence type="ECO:0000256" key="2">
    <source>
        <dbReference type="SAM" id="Phobius"/>
    </source>
</evidence>
<protein>
    <submittedName>
        <fullName evidence="3">Uncharacterized protein</fullName>
    </submittedName>
</protein>
<evidence type="ECO:0000313" key="3">
    <source>
        <dbReference type="EMBL" id="HIU45211.1"/>
    </source>
</evidence>
<dbReference type="EMBL" id="DVMV01000018">
    <property type="protein sequence ID" value="HIU45211.1"/>
    <property type="molecule type" value="Genomic_DNA"/>
</dbReference>
<keyword evidence="2" id="KW-0812">Transmembrane</keyword>
<accession>A0A9D1LNP5</accession>
<proteinExistence type="predicted"/>
<feature type="compositionally biased region" description="Low complexity" evidence="1">
    <location>
        <begin position="132"/>
        <end position="152"/>
    </location>
</feature>
<organism evidence="3 4">
    <name type="scientific">Candidatus Alloenteromonas pullicola</name>
    <dbReference type="NCBI Taxonomy" id="2840784"/>
    <lineage>
        <taxon>Bacteria</taxon>
        <taxon>Bacillati</taxon>
        <taxon>Bacillota</taxon>
        <taxon>Bacillota incertae sedis</taxon>
        <taxon>Candidatus Alloenteromonas</taxon>
    </lineage>
</organism>
<keyword evidence="2" id="KW-1133">Transmembrane helix</keyword>
<name>A0A9D1LNP5_9FIRM</name>
<keyword evidence="2" id="KW-0472">Membrane</keyword>
<evidence type="ECO:0000313" key="4">
    <source>
        <dbReference type="Proteomes" id="UP000824070"/>
    </source>
</evidence>
<dbReference type="AlphaFoldDB" id="A0A9D1LNP5"/>
<sequence length="176" mass="19420">MKVLREFGLGILYAILLPILLAVAAVVAVYGIFNFMVEFVIMVVNFFKGEKLFPLYKEDRQAMEIYQKAIDKANGTAEPEKPATQNVYVQQNFYATPGMANQMLSQAAMMDPSKMIPGAANPQLPGGAPFASIPQQIPQQEEQPKPEVVSEQTEPEKPESKVIDVPLASFPKEGDE</sequence>
<reference evidence="3" key="2">
    <citation type="journal article" date="2021" name="PeerJ">
        <title>Extensive microbial diversity within the chicken gut microbiome revealed by metagenomics and culture.</title>
        <authorList>
            <person name="Gilroy R."/>
            <person name="Ravi A."/>
            <person name="Getino M."/>
            <person name="Pursley I."/>
            <person name="Horton D.L."/>
            <person name="Alikhan N.F."/>
            <person name="Baker D."/>
            <person name="Gharbi K."/>
            <person name="Hall N."/>
            <person name="Watson M."/>
            <person name="Adriaenssens E.M."/>
            <person name="Foster-Nyarko E."/>
            <person name="Jarju S."/>
            <person name="Secka A."/>
            <person name="Antonio M."/>
            <person name="Oren A."/>
            <person name="Chaudhuri R.R."/>
            <person name="La Ragione R."/>
            <person name="Hildebrand F."/>
            <person name="Pallen M.J."/>
        </authorList>
    </citation>
    <scope>NUCLEOTIDE SEQUENCE</scope>
    <source>
        <strain evidence="3">ChiGjej1B1-22543</strain>
    </source>
</reference>
<evidence type="ECO:0000256" key="1">
    <source>
        <dbReference type="SAM" id="MobiDB-lite"/>
    </source>
</evidence>
<feature type="transmembrane region" description="Helical" evidence="2">
    <location>
        <begin position="12"/>
        <end position="33"/>
    </location>
</feature>
<reference evidence="3" key="1">
    <citation type="submission" date="2020-10" db="EMBL/GenBank/DDBJ databases">
        <authorList>
            <person name="Gilroy R."/>
        </authorList>
    </citation>
    <scope>NUCLEOTIDE SEQUENCE</scope>
    <source>
        <strain evidence="3">ChiGjej1B1-22543</strain>
    </source>
</reference>
<comment type="caution">
    <text evidence="3">The sequence shown here is derived from an EMBL/GenBank/DDBJ whole genome shotgun (WGS) entry which is preliminary data.</text>
</comment>
<gene>
    <name evidence="3" type="ORF">IAC52_02810</name>
</gene>
<feature type="region of interest" description="Disordered" evidence="1">
    <location>
        <begin position="116"/>
        <end position="176"/>
    </location>
</feature>
<dbReference type="Proteomes" id="UP000824070">
    <property type="component" value="Unassembled WGS sequence"/>
</dbReference>